<evidence type="ECO:0000313" key="10">
    <source>
        <dbReference type="EMBL" id="WAR17119.1"/>
    </source>
</evidence>
<evidence type="ECO:0000256" key="4">
    <source>
        <dbReference type="ARBA" id="ARBA00022729"/>
    </source>
</evidence>
<dbReference type="SUPFAM" id="SSF57501">
    <property type="entry name" value="Cystine-knot cytokines"/>
    <property type="match status" value="1"/>
</dbReference>
<dbReference type="InterPro" id="IPR017948">
    <property type="entry name" value="TGFb_CS"/>
</dbReference>
<dbReference type="PROSITE" id="PS00250">
    <property type="entry name" value="TGF_BETA_1"/>
    <property type="match status" value="1"/>
</dbReference>
<evidence type="ECO:0000256" key="6">
    <source>
        <dbReference type="ARBA" id="ARBA00023157"/>
    </source>
</evidence>
<feature type="domain" description="TGF-beta family profile" evidence="9">
    <location>
        <begin position="202"/>
        <end position="329"/>
    </location>
</feature>
<evidence type="ECO:0000256" key="1">
    <source>
        <dbReference type="ARBA" id="ARBA00004613"/>
    </source>
</evidence>
<dbReference type="SMART" id="SM00204">
    <property type="entry name" value="TGFB"/>
    <property type="match status" value="1"/>
</dbReference>
<accession>A0ABY7F8L7</accession>
<dbReference type="Gene3D" id="2.60.120.970">
    <property type="match status" value="2"/>
</dbReference>
<dbReference type="Proteomes" id="UP001164746">
    <property type="component" value="Chromosome 10"/>
</dbReference>
<dbReference type="PANTHER" id="PTHR11848:SF310">
    <property type="entry name" value="PROTEIN 60A-RELATED"/>
    <property type="match status" value="1"/>
</dbReference>
<name>A0ABY7F8L7_MYAAR</name>
<keyword evidence="6" id="KW-1015">Disulfide bond</keyword>
<protein>
    <submittedName>
        <fullName evidence="10">BMP7-like protein</fullName>
    </submittedName>
</protein>
<keyword evidence="3" id="KW-0964">Secreted</keyword>
<keyword evidence="7" id="KW-0325">Glycoprotein</keyword>
<dbReference type="Gene3D" id="2.10.90.10">
    <property type="entry name" value="Cystine-knot cytokines"/>
    <property type="match status" value="1"/>
</dbReference>
<gene>
    <name evidence="10" type="ORF">MAR_031713</name>
</gene>
<keyword evidence="5 8" id="KW-0339">Growth factor</keyword>
<dbReference type="InterPro" id="IPR015615">
    <property type="entry name" value="TGF-beta-rel"/>
</dbReference>
<comment type="subcellular location">
    <subcellularLocation>
        <location evidence="1">Secreted</location>
    </subcellularLocation>
</comment>
<dbReference type="Pfam" id="PF00688">
    <property type="entry name" value="TGFb_propeptide"/>
    <property type="match status" value="1"/>
</dbReference>
<evidence type="ECO:0000256" key="8">
    <source>
        <dbReference type="RuleBase" id="RU000354"/>
    </source>
</evidence>
<sequence>MKFNMEVKSMLLFYICVVFEMAAFVVCSEFFASNGLHQTIVIDLHNKRKQSEMEHEILTLLGLHQRPQVIKHGYEYSAPKFMITLYNSLLNEEGESITDEIEFNSKVNLTLGKPMEHINGTDVIRSFINHGWVNFNVTRALTLWSYIPSTNLGLYMKVTVLDGENRQIAPGKFGIVGRNGPDDQQAFLVGFFKMARSDIPTRTRRSADGSNNETPDESDKYYYWGGNTMDNYRKSACQRHTLYDWIIAPDGYPAFFCGGECTFPLGAQMNATNHAIVQTLVHLTRPFAVPKPCCAPTKLSPIQVLYFDDKSNVVLRKYGNMKVKACGCH</sequence>
<reference evidence="10" key="1">
    <citation type="submission" date="2022-11" db="EMBL/GenBank/DDBJ databases">
        <title>Centuries of genome instability and evolution in soft-shell clam transmissible cancer (bioRxiv).</title>
        <authorList>
            <person name="Hart S.F.M."/>
            <person name="Yonemitsu M.A."/>
            <person name="Giersch R.M."/>
            <person name="Beal B.F."/>
            <person name="Arriagada G."/>
            <person name="Davis B.W."/>
            <person name="Ostrander E.A."/>
            <person name="Goff S.P."/>
            <person name="Metzger M.J."/>
        </authorList>
    </citation>
    <scope>NUCLEOTIDE SEQUENCE</scope>
    <source>
        <strain evidence="10">MELC-2E11</strain>
        <tissue evidence="10">Siphon/mantle</tissue>
    </source>
</reference>
<evidence type="ECO:0000256" key="2">
    <source>
        <dbReference type="ARBA" id="ARBA00006656"/>
    </source>
</evidence>
<evidence type="ECO:0000256" key="7">
    <source>
        <dbReference type="ARBA" id="ARBA00023180"/>
    </source>
</evidence>
<dbReference type="CDD" id="cd13761">
    <property type="entry name" value="TGF_beta_BMP5_like"/>
    <property type="match status" value="1"/>
</dbReference>
<dbReference type="InterPro" id="IPR029034">
    <property type="entry name" value="Cystine-knot_cytokine"/>
</dbReference>
<keyword evidence="11" id="KW-1185">Reference proteome</keyword>
<evidence type="ECO:0000313" key="11">
    <source>
        <dbReference type="Proteomes" id="UP001164746"/>
    </source>
</evidence>
<evidence type="ECO:0000256" key="5">
    <source>
        <dbReference type="ARBA" id="ARBA00023030"/>
    </source>
</evidence>
<keyword evidence="4" id="KW-0732">Signal</keyword>
<dbReference type="Pfam" id="PF00019">
    <property type="entry name" value="TGF_beta"/>
    <property type="match status" value="1"/>
</dbReference>
<organism evidence="10 11">
    <name type="scientific">Mya arenaria</name>
    <name type="common">Soft-shell clam</name>
    <dbReference type="NCBI Taxonomy" id="6604"/>
    <lineage>
        <taxon>Eukaryota</taxon>
        <taxon>Metazoa</taxon>
        <taxon>Spiralia</taxon>
        <taxon>Lophotrochozoa</taxon>
        <taxon>Mollusca</taxon>
        <taxon>Bivalvia</taxon>
        <taxon>Autobranchia</taxon>
        <taxon>Heteroconchia</taxon>
        <taxon>Euheterodonta</taxon>
        <taxon>Imparidentia</taxon>
        <taxon>Neoheterodontei</taxon>
        <taxon>Myida</taxon>
        <taxon>Myoidea</taxon>
        <taxon>Myidae</taxon>
        <taxon>Mya</taxon>
    </lineage>
</organism>
<evidence type="ECO:0000259" key="9">
    <source>
        <dbReference type="PROSITE" id="PS51362"/>
    </source>
</evidence>
<dbReference type="EMBL" id="CP111021">
    <property type="protein sequence ID" value="WAR17119.1"/>
    <property type="molecule type" value="Genomic_DNA"/>
</dbReference>
<dbReference type="InterPro" id="IPR001111">
    <property type="entry name" value="TGF-b_propeptide"/>
</dbReference>
<dbReference type="PANTHER" id="PTHR11848">
    <property type="entry name" value="TGF-BETA FAMILY"/>
    <property type="match status" value="1"/>
</dbReference>
<dbReference type="InterPro" id="IPR001839">
    <property type="entry name" value="TGF-b_C"/>
</dbReference>
<dbReference type="PROSITE" id="PS51362">
    <property type="entry name" value="TGF_BETA_2"/>
    <property type="match status" value="1"/>
</dbReference>
<comment type="similarity">
    <text evidence="2 8">Belongs to the TGF-beta family.</text>
</comment>
<proteinExistence type="inferred from homology"/>
<evidence type="ECO:0000256" key="3">
    <source>
        <dbReference type="ARBA" id="ARBA00022525"/>
    </source>
</evidence>